<protein>
    <submittedName>
        <fullName evidence="1">Helicase</fullName>
    </submittedName>
</protein>
<keyword evidence="1" id="KW-0378">Hydrolase</keyword>
<organism evidence="1 2">
    <name type="scientific">Alkalihalophilus pseudofirmus</name>
    <name type="common">Bacillus pseudofirmus</name>
    <dbReference type="NCBI Taxonomy" id="79885"/>
    <lineage>
        <taxon>Bacteria</taxon>
        <taxon>Bacillati</taxon>
        <taxon>Bacillota</taxon>
        <taxon>Bacilli</taxon>
        <taxon>Bacillales</taxon>
        <taxon>Bacillaceae</taxon>
        <taxon>Alkalihalophilus</taxon>
    </lineage>
</organism>
<name>A0AAJ2U4A5_ALKPS</name>
<comment type="caution">
    <text evidence="1">The sequence shown here is derived from an EMBL/GenBank/DDBJ whole genome shotgun (WGS) entry which is preliminary data.</text>
</comment>
<feature type="non-terminal residue" evidence="1">
    <location>
        <position position="1"/>
    </location>
</feature>
<reference evidence="1" key="1">
    <citation type="submission" date="2023-10" db="EMBL/GenBank/DDBJ databases">
        <title>Screening of Alkalihalophilus pseudofirmusBZ-TG-HK211 and Its Alleviation of Salt Stress on Rapeseed Growth.</title>
        <authorList>
            <person name="Zhao B."/>
            <person name="Guo T."/>
        </authorList>
    </citation>
    <scope>NUCLEOTIDE SEQUENCE</scope>
    <source>
        <strain evidence="1">BZ-TG-HK211</strain>
    </source>
</reference>
<proteinExistence type="predicted"/>
<sequence>IGLRQEAQALSISQSTHRHASKRLSTLRRMQDAPYFGRIDFIEEGNSTREQVYIGISSLTDESGEHFLIYDWRAPISSVYY</sequence>
<dbReference type="EMBL" id="JAWJAY010001266">
    <property type="protein sequence ID" value="MDV2888314.1"/>
    <property type="molecule type" value="Genomic_DNA"/>
</dbReference>
<evidence type="ECO:0000313" key="1">
    <source>
        <dbReference type="EMBL" id="MDV2888314.1"/>
    </source>
</evidence>
<keyword evidence="1" id="KW-0347">Helicase</keyword>
<keyword evidence="1" id="KW-0067">ATP-binding</keyword>
<accession>A0AAJ2U4A5</accession>
<feature type="non-terminal residue" evidence="1">
    <location>
        <position position="81"/>
    </location>
</feature>
<gene>
    <name evidence="1" type="ORF">RYX45_24440</name>
</gene>
<evidence type="ECO:0000313" key="2">
    <source>
        <dbReference type="Proteomes" id="UP001285636"/>
    </source>
</evidence>
<dbReference type="GO" id="GO:0004386">
    <property type="term" value="F:helicase activity"/>
    <property type="evidence" value="ECO:0007669"/>
    <property type="project" value="UniProtKB-KW"/>
</dbReference>
<dbReference type="AlphaFoldDB" id="A0AAJ2U4A5"/>
<dbReference type="Proteomes" id="UP001285636">
    <property type="component" value="Unassembled WGS sequence"/>
</dbReference>
<keyword evidence="1" id="KW-0547">Nucleotide-binding</keyword>